<dbReference type="InterPro" id="IPR011250">
    <property type="entry name" value="OMP/PagP_B-barrel"/>
</dbReference>
<reference evidence="1 2" key="1">
    <citation type="submission" date="2019-07" db="EMBL/GenBank/DDBJ databases">
        <title>Genomic Encyclopedia of Type Strains, Phase IV (KMG-IV): sequencing the most valuable type-strain genomes for metagenomic binning, comparative biology and taxonomic classification.</title>
        <authorList>
            <person name="Goeker M."/>
        </authorList>
    </citation>
    <scope>NUCLEOTIDE SEQUENCE [LARGE SCALE GENOMIC DNA]</scope>
    <source>
        <strain evidence="1 2">DSM 18961</strain>
    </source>
</reference>
<dbReference type="Proteomes" id="UP000323136">
    <property type="component" value="Unassembled WGS sequence"/>
</dbReference>
<dbReference type="SUPFAM" id="SSF56925">
    <property type="entry name" value="OMPA-like"/>
    <property type="match status" value="1"/>
</dbReference>
<dbReference type="AlphaFoldDB" id="A0A5S5DT02"/>
<sequence>MKKIAFIFACIAISLTSYSQKGKVRIGANLGFTTGASNSLLAIGGDVDYLFTVDEKFEVGAATGLILVTDVNATLLPVAFAGRFNASNKIDLGVDVGYAVGINNTENGFYFRPMFEYKVGNKISLRASYSGIEDDGILNFGAMFGL</sequence>
<dbReference type="OrthoDB" id="1492374at2"/>
<accession>A0A5S5DT02</accession>
<organism evidence="1 2">
    <name type="scientific">Tenacibaculum adriaticum</name>
    <dbReference type="NCBI Taxonomy" id="413713"/>
    <lineage>
        <taxon>Bacteria</taxon>
        <taxon>Pseudomonadati</taxon>
        <taxon>Bacteroidota</taxon>
        <taxon>Flavobacteriia</taxon>
        <taxon>Flavobacteriales</taxon>
        <taxon>Flavobacteriaceae</taxon>
        <taxon>Tenacibaculum</taxon>
    </lineage>
</organism>
<comment type="caution">
    <text evidence="1">The sequence shown here is derived from an EMBL/GenBank/DDBJ whole genome shotgun (WGS) entry which is preliminary data.</text>
</comment>
<dbReference type="EMBL" id="VNIA01000002">
    <property type="protein sequence ID" value="TYP99053.1"/>
    <property type="molecule type" value="Genomic_DNA"/>
</dbReference>
<dbReference type="RefSeq" id="WP_148869842.1">
    <property type="nucleotide sequence ID" value="NZ_VNIA01000002.1"/>
</dbReference>
<name>A0A5S5DT02_9FLAO</name>
<proteinExistence type="predicted"/>
<evidence type="ECO:0000313" key="1">
    <source>
        <dbReference type="EMBL" id="TYP99053.1"/>
    </source>
</evidence>
<gene>
    <name evidence="1" type="ORF">C7447_102371</name>
</gene>
<evidence type="ECO:0008006" key="3">
    <source>
        <dbReference type="Google" id="ProtNLM"/>
    </source>
</evidence>
<protein>
    <recommendedName>
        <fullName evidence="3">Outer membrane protein with beta-barrel domain</fullName>
    </recommendedName>
</protein>
<keyword evidence="2" id="KW-1185">Reference proteome</keyword>
<evidence type="ECO:0000313" key="2">
    <source>
        <dbReference type="Proteomes" id="UP000323136"/>
    </source>
</evidence>